<feature type="region of interest" description="Disordered" evidence="1">
    <location>
        <begin position="1"/>
        <end position="117"/>
    </location>
</feature>
<organism evidence="2 3">
    <name type="scientific">Goodea atripinnis</name>
    <dbReference type="NCBI Taxonomy" id="208336"/>
    <lineage>
        <taxon>Eukaryota</taxon>
        <taxon>Metazoa</taxon>
        <taxon>Chordata</taxon>
        <taxon>Craniata</taxon>
        <taxon>Vertebrata</taxon>
        <taxon>Euteleostomi</taxon>
        <taxon>Actinopterygii</taxon>
        <taxon>Neopterygii</taxon>
        <taxon>Teleostei</taxon>
        <taxon>Neoteleostei</taxon>
        <taxon>Acanthomorphata</taxon>
        <taxon>Ovalentaria</taxon>
        <taxon>Atherinomorphae</taxon>
        <taxon>Cyprinodontiformes</taxon>
        <taxon>Goodeidae</taxon>
        <taxon>Goodea</taxon>
    </lineage>
</organism>
<feature type="compositionally biased region" description="Basic and acidic residues" evidence="1">
    <location>
        <begin position="35"/>
        <end position="53"/>
    </location>
</feature>
<feature type="compositionally biased region" description="Polar residues" evidence="1">
    <location>
        <begin position="14"/>
        <end position="23"/>
    </location>
</feature>
<dbReference type="EMBL" id="JAHRIO010034278">
    <property type="protein sequence ID" value="MEQ2169849.1"/>
    <property type="molecule type" value="Genomic_DNA"/>
</dbReference>
<evidence type="ECO:0000313" key="3">
    <source>
        <dbReference type="Proteomes" id="UP001476798"/>
    </source>
</evidence>
<keyword evidence="3" id="KW-1185">Reference proteome</keyword>
<proteinExistence type="predicted"/>
<feature type="compositionally biased region" description="Polar residues" evidence="1">
    <location>
        <begin position="68"/>
        <end position="79"/>
    </location>
</feature>
<dbReference type="Proteomes" id="UP001476798">
    <property type="component" value="Unassembled WGS sequence"/>
</dbReference>
<accession>A0ABV0NEN1</accession>
<evidence type="ECO:0000256" key="1">
    <source>
        <dbReference type="SAM" id="MobiDB-lite"/>
    </source>
</evidence>
<name>A0ABV0NEN1_9TELE</name>
<reference evidence="2 3" key="1">
    <citation type="submission" date="2021-06" db="EMBL/GenBank/DDBJ databases">
        <authorList>
            <person name="Palmer J.M."/>
        </authorList>
    </citation>
    <scope>NUCLEOTIDE SEQUENCE [LARGE SCALE GENOMIC DNA]</scope>
    <source>
        <strain evidence="2 3">GA_2019</strain>
        <tissue evidence="2">Muscle</tissue>
    </source>
</reference>
<gene>
    <name evidence="2" type="ORF">GOODEAATRI_029314</name>
</gene>
<evidence type="ECO:0000313" key="2">
    <source>
        <dbReference type="EMBL" id="MEQ2169849.1"/>
    </source>
</evidence>
<comment type="caution">
    <text evidence="2">The sequence shown here is derived from an EMBL/GenBank/DDBJ whole genome shotgun (WGS) entry which is preliminary data.</text>
</comment>
<protein>
    <submittedName>
        <fullName evidence="2">Uncharacterized protein</fullName>
    </submittedName>
</protein>
<sequence>MNSTPEKLMKTYPNIASSTQPRPSTLPHPALHHTAHSDRKARAPHNPGHDSHWRQGGFQSHRKKYQRKATTACQSSGTLPTPHLNPGGPSMPAAHTPTRHTLLHQAGRLAIPSSCSK</sequence>